<evidence type="ECO:0000259" key="8">
    <source>
        <dbReference type="Pfam" id="PF02687"/>
    </source>
</evidence>
<gene>
    <name evidence="10" type="ORF">A2988_03825</name>
</gene>
<dbReference type="PANTHER" id="PTHR30572:SF4">
    <property type="entry name" value="ABC TRANSPORTER PERMEASE YTRF"/>
    <property type="match status" value="1"/>
</dbReference>
<dbReference type="GO" id="GO:0005886">
    <property type="term" value="C:plasma membrane"/>
    <property type="evidence" value="ECO:0007669"/>
    <property type="project" value="UniProtKB-SubCell"/>
</dbReference>
<comment type="similarity">
    <text evidence="6">Belongs to the ABC-4 integral membrane protein family.</text>
</comment>
<keyword evidence="4 7" id="KW-1133">Transmembrane helix</keyword>
<reference evidence="10 11" key="1">
    <citation type="journal article" date="2016" name="Nat. Commun.">
        <title>Thousands of microbial genomes shed light on interconnected biogeochemical processes in an aquifer system.</title>
        <authorList>
            <person name="Anantharaman K."/>
            <person name="Brown C.T."/>
            <person name="Hug L.A."/>
            <person name="Sharon I."/>
            <person name="Castelle C.J."/>
            <person name="Probst A.J."/>
            <person name="Thomas B.C."/>
            <person name="Singh A."/>
            <person name="Wilkins M.J."/>
            <person name="Karaoz U."/>
            <person name="Brodie E.L."/>
            <person name="Williams K.H."/>
            <person name="Hubbard S.S."/>
            <person name="Banfield J.F."/>
        </authorList>
    </citation>
    <scope>NUCLEOTIDE SEQUENCE [LARGE SCALE GENOMIC DNA]</scope>
</reference>
<dbReference type="Pfam" id="PF02687">
    <property type="entry name" value="FtsX"/>
    <property type="match status" value="1"/>
</dbReference>
<evidence type="ECO:0000256" key="4">
    <source>
        <dbReference type="ARBA" id="ARBA00022989"/>
    </source>
</evidence>
<feature type="transmembrane region" description="Helical" evidence="7">
    <location>
        <begin position="282"/>
        <end position="307"/>
    </location>
</feature>
<evidence type="ECO:0000256" key="1">
    <source>
        <dbReference type="ARBA" id="ARBA00004651"/>
    </source>
</evidence>
<comment type="caution">
    <text evidence="10">The sequence shown here is derived from an EMBL/GenBank/DDBJ whole genome shotgun (WGS) entry which is preliminary data.</text>
</comment>
<accession>A0A1F5BVG4</accession>
<keyword evidence="5 7" id="KW-0472">Membrane</keyword>
<dbReference type="InterPro" id="IPR050250">
    <property type="entry name" value="Macrolide_Exporter_MacB"/>
</dbReference>
<comment type="subcellular location">
    <subcellularLocation>
        <location evidence="1">Cell membrane</location>
        <topology evidence="1">Multi-pass membrane protein</topology>
    </subcellularLocation>
</comment>
<keyword evidence="2" id="KW-1003">Cell membrane</keyword>
<evidence type="ECO:0000313" key="10">
    <source>
        <dbReference type="EMBL" id="OGD34605.1"/>
    </source>
</evidence>
<proteinExistence type="inferred from homology"/>
<evidence type="ECO:0000256" key="6">
    <source>
        <dbReference type="ARBA" id="ARBA00038076"/>
    </source>
</evidence>
<dbReference type="InterPro" id="IPR025857">
    <property type="entry name" value="MacB_PCD"/>
</dbReference>
<feature type="domain" description="ABC3 transporter permease C-terminal" evidence="8">
    <location>
        <begin position="286"/>
        <end position="405"/>
    </location>
</feature>
<dbReference type="Pfam" id="PF12704">
    <property type="entry name" value="MacB_PCD"/>
    <property type="match status" value="1"/>
</dbReference>
<dbReference type="EMBL" id="MEYS01000001">
    <property type="protein sequence ID" value="OGD34605.1"/>
    <property type="molecule type" value="Genomic_DNA"/>
</dbReference>
<dbReference type="STRING" id="1797298.A2988_03825"/>
<sequence length="412" mass="44225">MTFKHSFTTALKGVGTHKSRSALTILGIVIGITSIILIMSLGQGAQDLILNQIQGMGSKTIVVIPGREPKGPSDAAQVFSDSLKERDLEALKRKTNVPTLGAIMPLVFGGDTGIYGGETYRLTIFGSTDLIAKIFDIAVSEGSFFTEEDVKGRADVVVIGSKVKEELFGSGEALGKKIKIKNRSLRVVGVLAKKGQVSFFNFDEAALIPYTTAQQYIFGIKYFHRFIVEAEEEAMIAQTVGDIERTLRNEHDITNPEKDDFFVETQADLAARLSTVTDVLTLFLVSVAAISLVVGGIGIMNIMLVSVTERTREIGLRKALGATDGNILTQFLLEAIMLTGVGGAIGIMLGGAFSFAASVVLTRVFELAWVFTLPFSAVAIGVAVATGVGLVFGIYPARQASRKSPMEALRYE</sequence>
<organism evidence="10 11">
    <name type="scientific">Candidatus Azambacteria bacterium RIFCSPLOWO2_01_FULL_46_25</name>
    <dbReference type="NCBI Taxonomy" id="1797298"/>
    <lineage>
        <taxon>Bacteria</taxon>
        <taxon>Candidatus Azamiibacteriota</taxon>
    </lineage>
</organism>
<dbReference type="InterPro" id="IPR003838">
    <property type="entry name" value="ABC3_permease_C"/>
</dbReference>
<evidence type="ECO:0000313" key="11">
    <source>
        <dbReference type="Proteomes" id="UP000176650"/>
    </source>
</evidence>
<name>A0A1F5BVG4_9BACT</name>
<protein>
    <recommendedName>
        <fullName evidence="12">Multidrug ABC transporter substrate-binding protein</fullName>
    </recommendedName>
</protein>
<evidence type="ECO:0000256" key="7">
    <source>
        <dbReference type="SAM" id="Phobius"/>
    </source>
</evidence>
<feature type="domain" description="MacB-like periplasmic core" evidence="9">
    <location>
        <begin position="21"/>
        <end position="245"/>
    </location>
</feature>
<feature type="transmembrane region" description="Helical" evidence="7">
    <location>
        <begin position="367"/>
        <end position="395"/>
    </location>
</feature>
<dbReference type="Proteomes" id="UP000176650">
    <property type="component" value="Unassembled WGS sequence"/>
</dbReference>
<dbReference type="GO" id="GO:0022857">
    <property type="term" value="F:transmembrane transporter activity"/>
    <property type="evidence" value="ECO:0007669"/>
    <property type="project" value="TreeGrafter"/>
</dbReference>
<keyword evidence="3 7" id="KW-0812">Transmembrane</keyword>
<evidence type="ECO:0008006" key="12">
    <source>
        <dbReference type="Google" id="ProtNLM"/>
    </source>
</evidence>
<feature type="transmembrane region" description="Helical" evidence="7">
    <location>
        <begin position="328"/>
        <end position="361"/>
    </location>
</feature>
<feature type="transmembrane region" description="Helical" evidence="7">
    <location>
        <begin position="21"/>
        <end position="42"/>
    </location>
</feature>
<evidence type="ECO:0000259" key="9">
    <source>
        <dbReference type="Pfam" id="PF12704"/>
    </source>
</evidence>
<dbReference type="PANTHER" id="PTHR30572">
    <property type="entry name" value="MEMBRANE COMPONENT OF TRANSPORTER-RELATED"/>
    <property type="match status" value="1"/>
</dbReference>
<evidence type="ECO:0000256" key="3">
    <source>
        <dbReference type="ARBA" id="ARBA00022692"/>
    </source>
</evidence>
<dbReference type="AlphaFoldDB" id="A0A1F5BVG4"/>
<evidence type="ECO:0000256" key="2">
    <source>
        <dbReference type="ARBA" id="ARBA00022475"/>
    </source>
</evidence>
<evidence type="ECO:0000256" key="5">
    <source>
        <dbReference type="ARBA" id="ARBA00023136"/>
    </source>
</evidence>